<proteinExistence type="predicted"/>
<evidence type="ECO:0000313" key="2">
    <source>
        <dbReference type="Proteomes" id="UP001501470"/>
    </source>
</evidence>
<name>A0ABN2AQQ7_9ACTN</name>
<dbReference type="Proteomes" id="UP001501470">
    <property type="component" value="Unassembled WGS sequence"/>
</dbReference>
<keyword evidence="2" id="KW-1185">Reference proteome</keyword>
<gene>
    <name evidence="1" type="ORF">GCM10009827_046950</name>
</gene>
<organism evidence="1 2">
    <name type="scientific">Dactylosporangium maewongense</name>
    <dbReference type="NCBI Taxonomy" id="634393"/>
    <lineage>
        <taxon>Bacteria</taxon>
        <taxon>Bacillati</taxon>
        <taxon>Actinomycetota</taxon>
        <taxon>Actinomycetes</taxon>
        <taxon>Micromonosporales</taxon>
        <taxon>Micromonosporaceae</taxon>
        <taxon>Dactylosporangium</taxon>
    </lineage>
</organism>
<accession>A0ABN2AQQ7</accession>
<dbReference type="EMBL" id="BAAAQD010000009">
    <property type="protein sequence ID" value="GAA1524906.1"/>
    <property type="molecule type" value="Genomic_DNA"/>
</dbReference>
<comment type="caution">
    <text evidence="1">The sequence shown here is derived from an EMBL/GenBank/DDBJ whole genome shotgun (WGS) entry which is preliminary data.</text>
</comment>
<protein>
    <submittedName>
        <fullName evidence="1">Uncharacterized protein</fullName>
    </submittedName>
</protein>
<evidence type="ECO:0000313" key="1">
    <source>
        <dbReference type="EMBL" id="GAA1524906.1"/>
    </source>
</evidence>
<reference evidence="1 2" key="1">
    <citation type="journal article" date="2019" name="Int. J. Syst. Evol. Microbiol.">
        <title>The Global Catalogue of Microorganisms (GCM) 10K type strain sequencing project: providing services to taxonomists for standard genome sequencing and annotation.</title>
        <authorList>
            <consortium name="The Broad Institute Genomics Platform"/>
            <consortium name="The Broad Institute Genome Sequencing Center for Infectious Disease"/>
            <person name="Wu L."/>
            <person name="Ma J."/>
        </authorList>
    </citation>
    <scope>NUCLEOTIDE SEQUENCE [LARGE SCALE GENOMIC DNA]</scope>
    <source>
        <strain evidence="1 2">JCM 15933</strain>
    </source>
</reference>
<sequence length="136" mass="14847">MLTRCRANMHLTTSQPSALTESIVTPGNARAVLGSMRLAAGRGLVEMYRGSVEMYQCFVTDRWRGRRCTRRRWTPRAGVPPPTSCRAFSSGSLGLMSNGCVRMEVWNAIGNAATTVRIDVPAAKQQPVDAVDPYTG</sequence>